<dbReference type="Gene3D" id="3.40.50.12780">
    <property type="entry name" value="N-terminal domain of ligase-like"/>
    <property type="match status" value="1"/>
</dbReference>
<dbReference type="PANTHER" id="PTHR43272:SF33">
    <property type="entry name" value="AMP-BINDING DOMAIN-CONTAINING PROTEIN-RELATED"/>
    <property type="match status" value="1"/>
</dbReference>
<dbReference type="EC" id="6.2.1.3" evidence="5"/>
<dbReference type="EMBL" id="BDFD01000002">
    <property type="protein sequence ID" value="GAV19457.1"/>
    <property type="molecule type" value="Genomic_DNA"/>
</dbReference>
<dbReference type="GO" id="GO:0005524">
    <property type="term" value="F:ATP binding"/>
    <property type="evidence" value="ECO:0007669"/>
    <property type="project" value="UniProtKB-KW"/>
</dbReference>
<dbReference type="GO" id="GO:0004467">
    <property type="term" value="F:long-chain fatty acid-CoA ligase activity"/>
    <property type="evidence" value="ECO:0007669"/>
    <property type="project" value="UniProtKB-EC"/>
</dbReference>
<proteinExistence type="predicted"/>
<keyword evidence="6" id="KW-1185">Reference proteome</keyword>
<keyword evidence="2" id="KW-0067">ATP-binding</keyword>
<dbReference type="PANTHER" id="PTHR43272">
    <property type="entry name" value="LONG-CHAIN-FATTY-ACID--COA LIGASE"/>
    <property type="match status" value="1"/>
</dbReference>
<evidence type="ECO:0000256" key="1">
    <source>
        <dbReference type="ARBA" id="ARBA00022741"/>
    </source>
</evidence>
<dbReference type="AlphaFoldDB" id="A0A1L8CKM2"/>
<evidence type="ECO:0000256" key="2">
    <source>
        <dbReference type="ARBA" id="ARBA00022840"/>
    </source>
</evidence>
<keyword evidence="5" id="KW-0436">Ligase</keyword>
<dbReference type="Gene3D" id="3.30.300.30">
    <property type="match status" value="1"/>
</dbReference>
<dbReference type="Pfam" id="PF00501">
    <property type="entry name" value="AMP-binding"/>
    <property type="match status" value="1"/>
</dbReference>
<feature type="domain" description="AMP-dependent synthetase/ligase" evidence="4">
    <location>
        <begin position="30"/>
        <end position="420"/>
    </location>
</feature>
<dbReference type="InterPro" id="IPR042099">
    <property type="entry name" value="ANL_N_sf"/>
</dbReference>
<organism evidence="5 6">
    <name type="scientific">Mariprofundus micogutta</name>
    <dbReference type="NCBI Taxonomy" id="1921010"/>
    <lineage>
        <taxon>Bacteria</taxon>
        <taxon>Pseudomonadati</taxon>
        <taxon>Pseudomonadota</taxon>
        <taxon>Candidatius Mariprofundia</taxon>
        <taxon>Mariprofundales</taxon>
        <taxon>Mariprofundaceae</taxon>
        <taxon>Mariprofundus</taxon>
    </lineage>
</organism>
<dbReference type="CDD" id="cd05907">
    <property type="entry name" value="VL_LC_FACS_like"/>
    <property type="match status" value="1"/>
</dbReference>
<dbReference type="PROSITE" id="PS00455">
    <property type="entry name" value="AMP_BINDING"/>
    <property type="match status" value="1"/>
</dbReference>
<accession>A0A1L8CKM2</accession>
<dbReference type="InterPro" id="IPR000873">
    <property type="entry name" value="AMP-dep_synth/lig_dom"/>
</dbReference>
<dbReference type="SUPFAM" id="SSF56801">
    <property type="entry name" value="Acetyl-CoA synthetase-like"/>
    <property type="match status" value="1"/>
</dbReference>
<evidence type="ECO:0000256" key="3">
    <source>
        <dbReference type="ARBA" id="ARBA00024484"/>
    </source>
</evidence>
<dbReference type="GO" id="GO:0016020">
    <property type="term" value="C:membrane"/>
    <property type="evidence" value="ECO:0007669"/>
    <property type="project" value="TreeGrafter"/>
</dbReference>
<evidence type="ECO:0000259" key="4">
    <source>
        <dbReference type="Pfam" id="PF00501"/>
    </source>
</evidence>
<gene>
    <name evidence="5" type="ORF">MMIC_P0391</name>
</gene>
<dbReference type="RefSeq" id="WP_072658639.1">
    <property type="nucleotide sequence ID" value="NZ_BDFD01000002.1"/>
</dbReference>
<comment type="catalytic activity">
    <reaction evidence="3">
        <text>a long-chain fatty acid + ATP + CoA = a long-chain fatty acyl-CoA + AMP + diphosphate</text>
        <dbReference type="Rhea" id="RHEA:15421"/>
        <dbReference type="ChEBI" id="CHEBI:30616"/>
        <dbReference type="ChEBI" id="CHEBI:33019"/>
        <dbReference type="ChEBI" id="CHEBI:57287"/>
        <dbReference type="ChEBI" id="CHEBI:57560"/>
        <dbReference type="ChEBI" id="CHEBI:83139"/>
        <dbReference type="ChEBI" id="CHEBI:456215"/>
        <dbReference type="EC" id="6.2.1.3"/>
    </reaction>
    <physiologicalReaction direction="left-to-right" evidence="3">
        <dbReference type="Rhea" id="RHEA:15422"/>
    </physiologicalReaction>
</comment>
<dbReference type="InterPro" id="IPR020845">
    <property type="entry name" value="AMP-binding_CS"/>
</dbReference>
<dbReference type="STRING" id="1921010.MMIC_P0391"/>
<comment type="caution">
    <text evidence="5">The sequence shown here is derived from an EMBL/GenBank/DDBJ whole genome shotgun (WGS) entry which is preliminary data.</text>
</comment>
<dbReference type="Pfam" id="PF23562">
    <property type="entry name" value="AMP-binding_C_3"/>
    <property type="match status" value="1"/>
</dbReference>
<dbReference type="InterPro" id="IPR045851">
    <property type="entry name" value="AMP-bd_C_sf"/>
</dbReference>
<evidence type="ECO:0000313" key="5">
    <source>
        <dbReference type="EMBL" id="GAV19457.1"/>
    </source>
</evidence>
<reference evidence="5 6" key="1">
    <citation type="journal article" date="2017" name="Arch. Microbiol.">
        <title>Mariprofundus micogutta sp. nov., a novel iron-oxidizing zetaproteobacterium isolated from a deep-sea hydrothermal field at the Bayonnaise knoll of the Izu-Ogasawara arc, and a description of Mariprofundales ord. nov. and Zetaproteobacteria classis nov.</title>
        <authorList>
            <person name="Makita H."/>
            <person name="Tanaka E."/>
            <person name="Mitsunobu S."/>
            <person name="Miyazaki M."/>
            <person name="Nunoura T."/>
            <person name="Uematsu K."/>
            <person name="Takaki Y."/>
            <person name="Nishi S."/>
            <person name="Shimamura S."/>
            <person name="Takai K."/>
        </authorList>
    </citation>
    <scope>NUCLEOTIDE SEQUENCE [LARGE SCALE GENOMIC DNA]</scope>
    <source>
        <strain evidence="5 6">ET2</strain>
    </source>
</reference>
<keyword evidence="1" id="KW-0547">Nucleotide-binding</keyword>
<sequence>MTSDKQFCSGFQQARQAGCLSDLLLASPAEWLDKPLLRYRSSDGEWNSWSRIKVQQAVLRLAAWLEFKGVRPGDRVGILGHNCPEWFIADFAILRLGAVTVPAYFTDPPEAVQYVLDDAGVSLVFVEEGDQLHKLDGVDVERLPFHGDAESISTITCDEQWDNALKASCPDRSQLATLIYTSGTTGFPKGVMLTHDNILSDVAAGIGGVPVFEDDLFLSFLPASHAFERTVGHFLPAACGSQIAYAEAITTLLRDMPEVSPTIMISVPRLYEKIYAGVQAKLAAGPGLKRKLFNLAQKLGMERFELRQQGSDLAGGKALLWKILDGVVNAKLREKMGGNIRGFISGGAALHPDIARFLLAADIMVLPGYGLTETSPVLSVNRMENIKPATVGAALPGVEFKLARDGELLVKGPMVMQGYWKRPEETAEVFDADGWLCTGDIVEMDDDGFITIVDRKKEIMVLSNGENVPPATVEQHLNQDPCFLQSMVIADNRPYVSALIVPDGAGLAAVWQQEKFAVLPDDWRQNSEVTAWVLQRMRHDEHDLSSFMQVKRFAFVDEEWTQDSGLLTPTLKLKRRKICEVHHALIESLYPEAVEE</sequence>
<dbReference type="OrthoDB" id="9766486at2"/>
<evidence type="ECO:0000313" key="6">
    <source>
        <dbReference type="Proteomes" id="UP000231632"/>
    </source>
</evidence>
<dbReference type="Proteomes" id="UP000231632">
    <property type="component" value="Unassembled WGS sequence"/>
</dbReference>
<name>A0A1L8CKM2_9PROT</name>
<protein>
    <submittedName>
        <fullName evidence="5">Long-chain acyl-CoA synthetase</fullName>
        <ecNumber evidence="5">6.2.1.3</ecNumber>
    </submittedName>
</protein>